<dbReference type="GO" id="GO:0072344">
    <property type="term" value="P:rescue of stalled ribosome"/>
    <property type="evidence" value="ECO:0007669"/>
    <property type="project" value="TreeGrafter"/>
</dbReference>
<proteinExistence type="predicted"/>
<protein>
    <submittedName>
        <fullName evidence="5">Fibronectin-binding a domain protein</fullName>
    </submittedName>
</protein>
<gene>
    <name evidence="5" type="ORF">Naga_100075g20</name>
</gene>
<dbReference type="AlphaFoldDB" id="W7TLK7"/>
<evidence type="ECO:0000256" key="3">
    <source>
        <dbReference type="SAM" id="SignalP"/>
    </source>
</evidence>
<comment type="caution">
    <text evidence="5">The sequence shown here is derived from an EMBL/GenBank/DDBJ whole genome shotgun (WGS) entry which is preliminary data.</text>
</comment>
<feature type="domain" description="NFACT RNA-binding" evidence="4">
    <location>
        <begin position="638"/>
        <end position="724"/>
    </location>
</feature>
<reference evidence="5 6" key="1">
    <citation type="journal article" date="2014" name="Mol. Plant">
        <title>Chromosome Scale Genome Assembly and Transcriptome Profiling of Nannochloropsis gaditana in Nitrogen Depletion.</title>
        <authorList>
            <person name="Corteggiani Carpinelli E."/>
            <person name="Telatin A."/>
            <person name="Vitulo N."/>
            <person name="Forcato C."/>
            <person name="D'Angelo M."/>
            <person name="Schiavon R."/>
            <person name="Vezzi A."/>
            <person name="Giacometti G.M."/>
            <person name="Morosinotto T."/>
            <person name="Valle G."/>
        </authorList>
    </citation>
    <scope>NUCLEOTIDE SEQUENCE [LARGE SCALE GENOMIC DNA]</scope>
    <source>
        <strain evidence="5 6">B-31</strain>
    </source>
</reference>
<evidence type="ECO:0000256" key="1">
    <source>
        <dbReference type="SAM" id="Coils"/>
    </source>
</evidence>
<dbReference type="Gene3D" id="2.30.310.10">
    <property type="entry name" value="ibrinogen binding protein from staphylococcus aureus domain"/>
    <property type="match status" value="1"/>
</dbReference>
<dbReference type="Pfam" id="PF05670">
    <property type="entry name" value="NFACT-R_1"/>
    <property type="match status" value="1"/>
</dbReference>
<dbReference type="InterPro" id="IPR008532">
    <property type="entry name" value="NFACT_RNA-bd"/>
</dbReference>
<accession>W7TLK7</accession>
<feature type="coiled-coil region" evidence="1">
    <location>
        <begin position="401"/>
        <end position="428"/>
    </location>
</feature>
<dbReference type="Pfam" id="PF05833">
    <property type="entry name" value="NFACT_N"/>
    <property type="match status" value="2"/>
</dbReference>
<evidence type="ECO:0000313" key="5">
    <source>
        <dbReference type="EMBL" id="EWM21341.1"/>
    </source>
</evidence>
<dbReference type="GO" id="GO:1990112">
    <property type="term" value="C:RQC complex"/>
    <property type="evidence" value="ECO:0007669"/>
    <property type="project" value="TreeGrafter"/>
</dbReference>
<feature type="signal peptide" evidence="3">
    <location>
        <begin position="1"/>
        <end position="22"/>
    </location>
</feature>
<dbReference type="PANTHER" id="PTHR15239:SF6">
    <property type="entry name" value="RIBOSOME QUALITY CONTROL COMPLEX SUBUNIT NEMF"/>
    <property type="match status" value="1"/>
</dbReference>
<keyword evidence="1" id="KW-0175">Coiled coil</keyword>
<evidence type="ECO:0000256" key="2">
    <source>
        <dbReference type="SAM" id="MobiDB-lite"/>
    </source>
</evidence>
<organism evidence="5 6">
    <name type="scientific">Nannochloropsis gaditana</name>
    <dbReference type="NCBI Taxonomy" id="72520"/>
    <lineage>
        <taxon>Eukaryota</taxon>
        <taxon>Sar</taxon>
        <taxon>Stramenopiles</taxon>
        <taxon>Ochrophyta</taxon>
        <taxon>Eustigmatophyceae</taxon>
        <taxon>Eustigmatales</taxon>
        <taxon>Monodopsidaceae</taxon>
        <taxon>Nannochloropsis</taxon>
    </lineage>
</organism>
<feature type="chain" id="PRO_5004900806" evidence="3">
    <location>
        <begin position="23"/>
        <end position="763"/>
    </location>
</feature>
<sequence length="763" mass="85115">MMNRTPLFWLVLLHSIPNCLHAFASFTTRLPMYQPSGSILPVMTTAETTKLVRPEKPSRLQTLDYTTLALVACELRERLLPGRVENVIQQDDFSLLLQMRCVDDFTWMLICWQPEAARVCLQRNGPNDSNRNSRGDGQSKRRGGGNGVSSTLYSLPGQLKGFLQLKTLINVTLPIPGERIMVFEFADRLTVSVPTHKLVIEVMGRRSNVMLVDGDTDIVLACGYQVSPLKSVRPVSIGQRYTYPPPLTAPLPPPLPEDQADMEAYESEFIRGITLVPSHSLPKALISAYRGFSPQLVDVMGSTVGIRNASTTPVGNLSRDVLVRFFRGPVVMWVRLIVMRDPRVVATSECGLSLDGKRYTPLLFHPGNGWQPVPSVLKLVEVYYTAFLKRQELRDLQRRGLNRVQAVQHRLQRTRQEFQRQLDAAAEEEVSKLQTKAELLTTYAYSWKQGDTECVCPDLDTGEEICIPLKPGNSAADEAQATYGRIRKLKRSVDAIMPLLQKIDVKVAYVDELESSIQQLGTSARSDEDTPNVLNTRTLSQDLAIMREIAEELGINCLDGRGGSSTTFFSTILNRLSVPGIEQSSLSNYQNSKNNKRKKKDKPVRDKNKKIQGKSTDGAKKCAQSMAIQSFRPPSVHSTSNVVVYVGRNSKQNDYVTFQLARDHELWFHAQGVPGAHCLMRIDPGVEVSDADMQFAADLAAYFSKARGSGQVPVIWTSPKYLKRVVGGGPGMVHVSKEKVLWGRPSRGEKIVLENDEDNNTMI</sequence>
<keyword evidence="6" id="KW-1185">Reference proteome</keyword>
<feature type="region of interest" description="Disordered" evidence="2">
    <location>
        <begin position="584"/>
        <end position="623"/>
    </location>
</feature>
<keyword evidence="3" id="KW-0732">Signal</keyword>
<evidence type="ECO:0000313" key="6">
    <source>
        <dbReference type="Proteomes" id="UP000019335"/>
    </source>
</evidence>
<feature type="compositionally biased region" description="Basic residues" evidence="2">
    <location>
        <begin position="594"/>
        <end position="612"/>
    </location>
</feature>
<dbReference type="GO" id="GO:0000049">
    <property type="term" value="F:tRNA binding"/>
    <property type="evidence" value="ECO:0007669"/>
    <property type="project" value="TreeGrafter"/>
</dbReference>
<evidence type="ECO:0000259" key="4">
    <source>
        <dbReference type="Pfam" id="PF05670"/>
    </source>
</evidence>
<dbReference type="InterPro" id="IPR051608">
    <property type="entry name" value="RQC_Subunit_NEMF"/>
</dbReference>
<name>W7TLK7_9STRA</name>
<dbReference type="PANTHER" id="PTHR15239">
    <property type="entry name" value="NUCLEAR EXPORT MEDIATOR FACTOR NEMF"/>
    <property type="match status" value="1"/>
</dbReference>
<dbReference type="GO" id="GO:0043023">
    <property type="term" value="F:ribosomal large subunit binding"/>
    <property type="evidence" value="ECO:0007669"/>
    <property type="project" value="TreeGrafter"/>
</dbReference>
<dbReference type="OrthoDB" id="436717at2759"/>
<dbReference type="EMBL" id="AZIL01002512">
    <property type="protein sequence ID" value="EWM21341.1"/>
    <property type="molecule type" value="Genomic_DNA"/>
</dbReference>
<dbReference type="Proteomes" id="UP000019335">
    <property type="component" value="Unassembled WGS sequence"/>
</dbReference>
<feature type="region of interest" description="Disordered" evidence="2">
    <location>
        <begin position="123"/>
        <end position="147"/>
    </location>
</feature>